<name>A0A3P6RQV2_CYLGO</name>
<evidence type="ECO:0000256" key="4">
    <source>
        <dbReference type="ARBA" id="ARBA00023014"/>
    </source>
</evidence>
<organism evidence="6 7">
    <name type="scientific">Cylicostephanus goldi</name>
    <name type="common">Nematode worm</name>
    <dbReference type="NCBI Taxonomy" id="71465"/>
    <lineage>
        <taxon>Eukaryota</taxon>
        <taxon>Metazoa</taxon>
        <taxon>Ecdysozoa</taxon>
        <taxon>Nematoda</taxon>
        <taxon>Chromadorea</taxon>
        <taxon>Rhabditida</taxon>
        <taxon>Rhabditina</taxon>
        <taxon>Rhabditomorpha</taxon>
        <taxon>Strongyloidea</taxon>
        <taxon>Strongylidae</taxon>
        <taxon>Cylicostephanus</taxon>
    </lineage>
</organism>
<dbReference type="GO" id="GO:0005739">
    <property type="term" value="C:mitochondrion"/>
    <property type="evidence" value="ECO:0007669"/>
    <property type="project" value="TreeGrafter"/>
</dbReference>
<keyword evidence="7" id="KW-1185">Reference proteome</keyword>
<keyword evidence="3" id="KW-0408">Iron</keyword>
<dbReference type="GO" id="GO:0009055">
    <property type="term" value="F:electron transfer activity"/>
    <property type="evidence" value="ECO:0007669"/>
    <property type="project" value="TreeGrafter"/>
</dbReference>
<evidence type="ECO:0000256" key="5">
    <source>
        <dbReference type="ARBA" id="ARBA00034078"/>
    </source>
</evidence>
<dbReference type="Gene3D" id="3.10.20.30">
    <property type="match status" value="1"/>
</dbReference>
<gene>
    <name evidence="6" type="ORF">CGOC_LOCUS3632</name>
</gene>
<evidence type="ECO:0000313" key="7">
    <source>
        <dbReference type="Proteomes" id="UP000271889"/>
    </source>
</evidence>
<sequence length="102" mass="11206">MPFIGFGSCGGNCACSTCMVILTPEHFKRVDRINPASEEENDLLDEAPEMTDYSRLACQVNYALGCDVRPRQSRGCCLFTCSQVDLTDIVGLCGADDRCTRK</sequence>
<dbReference type="OrthoDB" id="268593at2759"/>
<keyword evidence="1" id="KW-0001">2Fe-2S</keyword>
<dbReference type="Proteomes" id="UP000271889">
    <property type="component" value="Unassembled WGS sequence"/>
</dbReference>
<reference evidence="6 7" key="1">
    <citation type="submission" date="2018-11" db="EMBL/GenBank/DDBJ databases">
        <authorList>
            <consortium name="Pathogen Informatics"/>
        </authorList>
    </citation>
    <scope>NUCLEOTIDE SEQUENCE [LARGE SCALE GENOMIC DNA]</scope>
</reference>
<dbReference type="GO" id="GO:0046872">
    <property type="term" value="F:metal ion binding"/>
    <property type="evidence" value="ECO:0007669"/>
    <property type="project" value="UniProtKB-KW"/>
</dbReference>
<dbReference type="InterPro" id="IPR012675">
    <property type="entry name" value="Beta-grasp_dom_sf"/>
</dbReference>
<dbReference type="GO" id="GO:0051537">
    <property type="term" value="F:2 iron, 2 sulfur cluster binding"/>
    <property type="evidence" value="ECO:0007669"/>
    <property type="project" value="UniProtKB-KW"/>
</dbReference>
<proteinExistence type="predicted"/>
<evidence type="ECO:0000256" key="2">
    <source>
        <dbReference type="ARBA" id="ARBA00022723"/>
    </source>
</evidence>
<dbReference type="AlphaFoldDB" id="A0A3P6RQV2"/>
<comment type="cofactor">
    <cofactor evidence="5">
        <name>[2Fe-2S] cluster</name>
        <dbReference type="ChEBI" id="CHEBI:190135"/>
    </cofactor>
</comment>
<dbReference type="PANTHER" id="PTHR23426">
    <property type="entry name" value="FERREDOXIN/ADRENODOXIN"/>
    <property type="match status" value="1"/>
</dbReference>
<dbReference type="InterPro" id="IPR036010">
    <property type="entry name" value="2Fe-2S_ferredoxin-like_sf"/>
</dbReference>
<dbReference type="PANTHER" id="PTHR23426:SF65">
    <property type="entry name" value="FERREDOXIN-2, MITOCHONDRIAL"/>
    <property type="match status" value="1"/>
</dbReference>
<dbReference type="EMBL" id="UYRV01009281">
    <property type="protein sequence ID" value="VDK56375.1"/>
    <property type="molecule type" value="Genomic_DNA"/>
</dbReference>
<dbReference type="SUPFAM" id="SSF54292">
    <property type="entry name" value="2Fe-2S ferredoxin-like"/>
    <property type="match status" value="1"/>
</dbReference>
<dbReference type="InterPro" id="IPR001055">
    <property type="entry name" value="Adrenodoxin-like"/>
</dbReference>
<dbReference type="GO" id="GO:0140647">
    <property type="term" value="P:P450-containing electron transport chain"/>
    <property type="evidence" value="ECO:0007669"/>
    <property type="project" value="InterPro"/>
</dbReference>
<evidence type="ECO:0000256" key="3">
    <source>
        <dbReference type="ARBA" id="ARBA00023004"/>
    </source>
</evidence>
<keyword evidence="2" id="KW-0479">Metal-binding</keyword>
<evidence type="ECO:0000313" key="6">
    <source>
        <dbReference type="EMBL" id="VDK56375.1"/>
    </source>
</evidence>
<keyword evidence="4" id="KW-0411">Iron-sulfur</keyword>
<evidence type="ECO:0000256" key="1">
    <source>
        <dbReference type="ARBA" id="ARBA00022714"/>
    </source>
</evidence>
<accession>A0A3P6RQV2</accession>
<protein>
    <submittedName>
        <fullName evidence="6">Uncharacterized protein</fullName>
    </submittedName>
</protein>